<name>A0A9P8UF26_9PEZI</name>
<protein>
    <submittedName>
        <fullName evidence="2">Uncharacterized protein</fullName>
    </submittedName>
</protein>
<dbReference type="GeneID" id="70136758"/>
<feature type="compositionally biased region" description="Low complexity" evidence="1">
    <location>
        <begin position="77"/>
        <end position="86"/>
    </location>
</feature>
<accession>A0A9P8UF26</accession>
<dbReference type="AlphaFoldDB" id="A0A9P8UF26"/>
<gene>
    <name evidence="2" type="ORF">BKA67DRAFT_661700</name>
</gene>
<dbReference type="OrthoDB" id="66095at2759"/>
<dbReference type="Proteomes" id="UP000758603">
    <property type="component" value="Unassembled WGS sequence"/>
</dbReference>
<reference evidence="2" key="1">
    <citation type="journal article" date="2021" name="Nat. Commun.">
        <title>Genetic determinants of endophytism in the Arabidopsis root mycobiome.</title>
        <authorList>
            <person name="Mesny F."/>
            <person name="Miyauchi S."/>
            <person name="Thiergart T."/>
            <person name="Pickel B."/>
            <person name="Atanasova L."/>
            <person name="Karlsson M."/>
            <person name="Huettel B."/>
            <person name="Barry K.W."/>
            <person name="Haridas S."/>
            <person name="Chen C."/>
            <person name="Bauer D."/>
            <person name="Andreopoulos W."/>
            <person name="Pangilinan J."/>
            <person name="LaButti K."/>
            <person name="Riley R."/>
            <person name="Lipzen A."/>
            <person name="Clum A."/>
            <person name="Drula E."/>
            <person name="Henrissat B."/>
            <person name="Kohler A."/>
            <person name="Grigoriev I.V."/>
            <person name="Martin F.M."/>
            <person name="Hacquard S."/>
        </authorList>
    </citation>
    <scope>NUCLEOTIDE SEQUENCE</scope>
    <source>
        <strain evidence="2">MPI-SDFR-AT-0073</strain>
    </source>
</reference>
<sequence length="381" mass="42720">MLDMPLSFYFIIAIFVIHFVSRHIARQISPTPSTSNIPVMINRRGGRVIPGLRGGPGGLLGRPRVPIPPQDDKSVEGEQSSSSTTTDSEEFDPDLDDVLAVKDLLKRAGSLPDEIALMILDSAEYWACSSTTIDYTNLPQKHLVIRGGRPNENQFLVRSEPLGMTSWAPDQQEAWRLQAIPQPLQHELPREILEQYVDKRLDAVLGSPCRKIVFKIQSTDQGWGGNHEDRGTYRGSWTWFDAGLERFESTTESTSDSKHSLSIPVNALRPIWPTITEDSPGSTTYDHGLHAQPDHKIQCNKTATRGTQDHVVEWRYTDDIDPEFSAADELEAAGRGRATGNGEFVRNLKLGDVVTVWGRARFGAWHNQIKRVELKVYWKAV</sequence>
<evidence type="ECO:0000313" key="2">
    <source>
        <dbReference type="EMBL" id="KAH6648749.1"/>
    </source>
</evidence>
<dbReference type="EMBL" id="JAGPXC010000007">
    <property type="protein sequence ID" value="KAH6648749.1"/>
    <property type="molecule type" value="Genomic_DNA"/>
</dbReference>
<evidence type="ECO:0000313" key="3">
    <source>
        <dbReference type="Proteomes" id="UP000758603"/>
    </source>
</evidence>
<proteinExistence type="predicted"/>
<keyword evidence="3" id="KW-1185">Reference proteome</keyword>
<comment type="caution">
    <text evidence="2">The sequence shown here is derived from an EMBL/GenBank/DDBJ whole genome shotgun (WGS) entry which is preliminary data.</text>
</comment>
<dbReference type="RefSeq" id="XP_045955256.1">
    <property type="nucleotide sequence ID" value="XM_046107867.1"/>
</dbReference>
<feature type="region of interest" description="Disordered" evidence="1">
    <location>
        <begin position="48"/>
        <end position="92"/>
    </location>
</feature>
<organism evidence="2 3">
    <name type="scientific">Truncatella angustata</name>
    <dbReference type="NCBI Taxonomy" id="152316"/>
    <lineage>
        <taxon>Eukaryota</taxon>
        <taxon>Fungi</taxon>
        <taxon>Dikarya</taxon>
        <taxon>Ascomycota</taxon>
        <taxon>Pezizomycotina</taxon>
        <taxon>Sordariomycetes</taxon>
        <taxon>Xylariomycetidae</taxon>
        <taxon>Amphisphaeriales</taxon>
        <taxon>Sporocadaceae</taxon>
        <taxon>Truncatella</taxon>
    </lineage>
</organism>
<evidence type="ECO:0000256" key="1">
    <source>
        <dbReference type="SAM" id="MobiDB-lite"/>
    </source>
</evidence>